<dbReference type="InterPro" id="IPR051910">
    <property type="entry name" value="ComF/GntX_DNA_util-trans"/>
</dbReference>
<dbReference type="Pfam" id="PF00156">
    <property type="entry name" value="Pribosyltran"/>
    <property type="match status" value="1"/>
</dbReference>
<reference evidence="4" key="1">
    <citation type="journal article" date="2021" name="PeerJ">
        <title>Extensive microbial diversity within the chicken gut microbiome revealed by metagenomics and culture.</title>
        <authorList>
            <person name="Gilroy R."/>
            <person name="Ravi A."/>
            <person name="Getino M."/>
            <person name="Pursley I."/>
            <person name="Horton D.L."/>
            <person name="Alikhan N.F."/>
            <person name="Baker D."/>
            <person name="Gharbi K."/>
            <person name="Hall N."/>
            <person name="Watson M."/>
            <person name="Adriaenssens E.M."/>
            <person name="Foster-Nyarko E."/>
            <person name="Jarju S."/>
            <person name="Secka A."/>
            <person name="Antonio M."/>
            <person name="Oren A."/>
            <person name="Chaudhuri R.R."/>
            <person name="La Ragione R."/>
            <person name="Hildebrand F."/>
            <person name="Pallen M.J."/>
        </authorList>
    </citation>
    <scope>NUCLEOTIDE SEQUENCE</scope>
    <source>
        <strain evidence="4">CHK198-12963</strain>
    </source>
</reference>
<accession>A0A9D2TDQ3</accession>
<dbReference type="Pfam" id="PF18912">
    <property type="entry name" value="DZR_2"/>
    <property type="match status" value="1"/>
</dbReference>
<dbReference type="InterPro" id="IPR044005">
    <property type="entry name" value="DZR_2"/>
</dbReference>
<evidence type="ECO:0000259" key="3">
    <source>
        <dbReference type="Pfam" id="PF18912"/>
    </source>
</evidence>
<dbReference type="Proteomes" id="UP000823863">
    <property type="component" value="Unassembled WGS sequence"/>
</dbReference>
<protein>
    <submittedName>
        <fullName evidence="4">ComF family protein</fullName>
    </submittedName>
</protein>
<feature type="domain" description="Phosphoribosyltransferase" evidence="2">
    <location>
        <begin position="211"/>
        <end position="249"/>
    </location>
</feature>
<gene>
    <name evidence="4" type="ORF">H9931_05485</name>
</gene>
<organism evidence="4 5">
    <name type="scientific">Candidatus Enterocloster excrementigallinarum</name>
    <dbReference type="NCBI Taxonomy" id="2838558"/>
    <lineage>
        <taxon>Bacteria</taxon>
        <taxon>Bacillati</taxon>
        <taxon>Bacillota</taxon>
        <taxon>Clostridia</taxon>
        <taxon>Lachnospirales</taxon>
        <taxon>Lachnospiraceae</taxon>
        <taxon>Enterocloster</taxon>
    </lineage>
</organism>
<dbReference type="CDD" id="cd06223">
    <property type="entry name" value="PRTases_typeI"/>
    <property type="match status" value="1"/>
</dbReference>
<evidence type="ECO:0000259" key="2">
    <source>
        <dbReference type="Pfam" id="PF00156"/>
    </source>
</evidence>
<dbReference type="PANTHER" id="PTHR47505:SF1">
    <property type="entry name" value="DNA UTILIZATION PROTEIN YHGH"/>
    <property type="match status" value="1"/>
</dbReference>
<name>A0A9D2TDQ3_9FIRM</name>
<evidence type="ECO:0000256" key="1">
    <source>
        <dbReference type="ARBA" id="ARBA00008007"/>
    </source>
</evidence>
<dbReference type="AlphaFoldDB" id="A0A9D2TDQ3"/>
<dbReference type="EMBL" id="DWWB01000025">
    <property type="protein sequence ID" value="HJC66159.1"/>
    <property type="molecule type" value="Genomic_DNA"/>
</dbReference>
<comment type="caution">
    <text evidence="4">The sequence shown here is derived from an EMBL/GenBank/DDBJ whole genome shotgun (WGS) entry which is preliminary data.</text>
</comment>
<reference evidence="4" key="2">
    <citation type="submission" date="2021-04" db="EMBL/GenBank/DDBJ databases">
        <authorList>
            <person name="Gilroy R."/>
        </authorList>
    </citation>
    <scope>NUCLEOTIDE SEQUENCE</scope>
    <source>
        <strain evidence="4">CHK198-12963</strain>
    </source>
</reference>
<comment type="similarity">
    <text evidence="1">Belongs to the ComF/GntX family.</text>
</comment>
<feature type="domain" description="Double zinc ribbon" evidence="3">
    <location>
        <begin position="19"/>
        <end position="77"/>
    </location>
</feature>
<dbReference type="Gene3D" id="3.40.50.2020">
    <property type="match status" value="1"/>
</dbReference>
<proteinExistence type="inferred from homology"/>
<dbReference type="InterPro" id="IPR000836">
    <property type="entry name" value="PRTase_dom"/>
</dbReference>
<dbReference type="SUPFAM" id="SSF53271">
    <property type="entry name" value="PRTase-like"/>
    <property type="match status" value="1"/>
</dbReference>
<dbReference type="PANTHER" id="PTHR47505">
    <property type="entry name" value="DNA UTILIZATION PROTEIN YHGH"/>
    <property type="match status" value="1"/>
</dbReference>
<dbReference type="InterPro" id="IPR029057">
    <property type="entry name" value="PRTase-like"/>
</dbReference>
<evidence type="ECO:0000313" key="4">
    <source>
        <dbReference type="EMBL" id="HJC66159.1"/>
    </source>
</evidence>
<sequence length="253" mass="28547">MKKRRISYYGPDGKVLDALLGLLFPRRCPVCEKIVTPKGRLICPACEKKLSWVRPPVCLKCGKEIAGESQEYCRDCARSRRTFEWGAALLNYNETAGRSMARIKYGGRREYLDFYAKEMASRLGPSIRRMRGQVLVPVPVHPSRLRERGFNQAAELAWRLGELLKIPVDDDLLIREKKTARQKDLSPGQRLANLQKAFSVSDKRRRTGALPRAVILVDDIYTTGSTMEACARVLKTAGVRSIFFAALCIGGER</sequence>
<evidence type="ECO:0000313" key="5">
    <source>
        <dbReference type="Proteomes" id="UP000823863"/>
    </source>
</evidence>